<gene>
    <name evidence="3" type="ORF">ACJMK2_031495</name>
</gene>
<dbReference type="InterPro" id="IPR050904">
    <property type="entry name" value="Adhesion/Biosynth-related"/>
</dbReference>
<organism evidence="3 4">
    <name type="scientific">Sinanodonta woodiana</name>
    <name type="common">Chinese pond mussel</name>
    <name type="synonym">Anodonta woodiana</name>
    <dbReference type="NCBI Taxonomy" id="1069815"/>
    <lineage>
        <taxon>Eukaryota</taxon>
        <taxon>Metazoa</taxon>
        <taxon>Spiralia</taxon>
        <taxon>Lophotrochozoa</taxon>
        <taxon>Mollusca</taxon>
        <taxon>Bivalvia</taxon>
        <taxon>Autobranchia</taxon>
        <taxon>Heteroconchia</taxon>
        <taxon>Palaeoheterodonta</taxon>
        <taxon>Unionida</taxon>
        <taxon>Unionoidea</taxon>
        <taxon>Unionidae</taxon>
        <taxon>Unioninae</taxon>
        <taxon>Sinanodonta</taxon>
    </lineage>
</organism>
<evidence type="ECO:0000313" key="4">
    <source>
        <dbReference type="Proteomes" id="UP001634394"/>
    </source>
</evidence>
<comment type="caution">
    <text evidence="3">The sequence shown here is derived from an EMBL/GenBank/DDBJ whole genome shotgun (WGS) entry which is preliminary data.</text>
</comment>
<dbReference type="InterPro" id="IPR036378">
    <property type="entry name" value="FAS1_dom_sf"/>
</dbReference>
<proteinExistence type="predicted"/>
<dbReference type="FunFam" id="2.30.180.10:FF:000032">
    <property type="entry name" value="Fasciclin domain-containing protein, putative"/>
    <property type="match status" value="1"/>
</dbReference>
<dbReference type="SMART" id="SM00554">
    <property type="entry name" value="FAS1"/>
    <property type="match status" value="2"/>
</dbReference>
<dbReference type="Proteomes" id="UP001634394">
    <property type="component" value="Unassembled WGS sequence"/>
</dbReference>
<evidence type="ECO:0000259" key="2">
    <source>
        <dbReference type="PROSITE" id="PS50213"/>
    </source>
</evidence>
<feature type="chain" id="PRO_5044830141" description="FAS1 domain-containing protein" evidence="1">
    <location>
        <begin position="19"/>
        <end position="298"/>
    </location>
</feature>
<evidence type="ECO:0000256" key="1">
    <source>
        <dbReference type="SAM" id="SignalP"/>
    </source>
</evidence>
<dbReference type="PANTHER" id="PTHR10900">
    <property type="entry name" value="PERIOSTIN-RELATED"/>
    <property type="match status" value="1"/>
</dbReference>
<reference evidence="3 4" key="1">
    <citation type="submission" date="2024-11" db="EMBL/GenBank/DDBJ databases">
        <title>Chromosome-level genome assembly of the freshwater bivalve Anodonta woodiana.</title>
        <authorList>
            <person name="Chen X."/>
        </authorList>
    </citation>
    <scope>NUCLEOTIDE SEQUENCE [LARGE SCALE GENOMIC DNA]</scope>
    <source>
        <strain evidence="3">MN2024</strain>
        <tissue evidence="3">Gills</tissue>
    </source>
</reference>
<dbReference type="PROSITE" id="PS50213">
    <property type="entry name" value="FAS1"/>
    <property type="match status" value="2"/>
</dbReference>
<dbReference type="Gene3D" id="2.30.180.10">
    <property type="entry name" value="FAS1 domain"/>
    <property type="match status" value="2"/>
</dbReference>
<dbReference type="SUPFAM" id="SSF82153">
    <property type="entry name" value="FAS1 domain"/>
    <property type="match status" value="2"/>
</dbReference>
<keyword evidence="1" id="KW-0732">Signal</keyword>
<dbReference type="AlphaFoldDB" id="A0ABD3WYY9"/>
<dbReference type="EMBL" id="JBJQND010000004">
    <property type="protein sequence ID" value="KAL3879186.1"/>
    <property type="molecule type" value="Genomic_DNA"/>
</dbReference>
<feature type="domain" description="FAS1" evidence="2">
    <location>
        <begin position="159"/>
        <end position="290"/>
    </location>
</feature>
<name>A0ABD3WYY9_SINWO</name>
<evidence type="ECO:0000313" key="3">
    <source>
        <dbReference type="EMBL" id="KAL3879186.1"/>
    </source>
</evidence>
<accession>A0ABD3WYY9</accession>
<dbReference type="InterPro" id="IPR000782">
    <property type="entry name" value="FAS1_domain"/>
</dbReference>
<keyword evidence="4" id="KW-1185">Reference proteome</keyword>
<sequence length="298" mass="32383">MKHVYLCLFLSLLPPASSYENLSVLTYLMNHGYTTLVTYLTDAKLSSLLTSKGPFTVFAPSDAAFARLPTHTANYMTSHPQHLADVLKYHIVQEIVIAPLISGVENRTTLLGQSLEIAKATNGLLVNGFAAVHGGDIIVANGVIQPINEVLIPHIPVTESISQIIIKDDHRFSNLVVALILTDLLPVLASGDFTLFAPVDSAFGQYQDNLLSTPNGQIPPIYKRIFKYHVVPGGRMTSQLHDGDALFTLDGAVLHVTKDARGQTWINNITIIDADIEATNGVVHVINDLLIPSNIYGI</sequence>
<dbReference type="Pfam" id="PF02469">
    <property type="entry name" value="Fasciclin"/>
    <property type="match status" value="2"/>
</dbReference>
<feature type="signal peptide" evidence="1">
    <location>
        <begin position="1"/>
        <end position="18"/>
    </location>
</feature>
<protein>
    <recommendedName>
        <fullName evidence="2">FAS1 domain-containing protein</fullName>
    </recommendedName>
</protein>
<dbReference type="PANTHER" id="PTHR10900:SF77">
    <property type="entry name" value="FI19380P1"/>
    <property type="match status" value="1"/>
</dbReference>
<feature type="domain" description="FAS1" evidence="2">
    <location>
        <begin position="20"/>
        <end position="151"/>
    </location>
</feature>